<organism evidence="1 2">
    <name type="scientific">Campylobacter blaseri</name>
    <dbReference type="NCBI Taxonomy" id="2042961"/>
    <lineage>
        <taxon>Bacteria</taxon>
        <taxon>Pseudomonadati</taxon>
        <taxon>Campylobacterota</taxon>
        <taxon>Epsilonproteobacteria</taxon>
        <taxon>Campylobacterales</taxon>
        <taxon>Campylobacteraceae</taxon>
        <taxon>Campylobacter</taxon>
    </lineage>
</organism>
<dbReference type="EMBL" id="PDHH01000006">
    <property type="protein sequence ID" value="PSM51532.1"/>
    <property type="molecule type" value="Genomic_DNA"/>
</dbReference>
<accession>A0A2P8QZ64</accession>
<keyword evidence="2" id="KW-1185">Reference proteome</keyword>
<evidence type="ECO:0008006" key="3">
    <source>
        <dbReference type="Google" id="ProtNLM"/>
    </source>
</evidence>
<protein>
    <recommendedName>
        <fullName evidence="3">PIN domain-containing protein</fullName>
    </recommendedName>
</protein>
<sequence>MQYVYLDWNIIQNLKNIPKTNEEKICELFKTIKKLKGKYKFPFSEAHILDLLNSCDSYHKEDLDFLFKISKGFEICIQNDEMFMQKFDIKTRYESIKKIQTRRV</sequence>
<evidence type="ECO:0000313" key="2">
    <source>
        <dbReference type="Proteomes" id="UP000240535"/>
    </source>
</evidence>
<dbReference type="RefSeq" id="WP_106872086.1">
    <property type="nucleotide sequence ID" value="NZ_CP053841.1"/>
</dbReference>
<name>A0A2P8QZ64_9BACT</name>
<gene>
    <name evidence="1" type="ORF">CQ405_06965</name>
</gene>
<dbReference type="AlphaFoldDB" id="A0A2P8QZ64"/>
<dbReference type="OrthoDB" id="9204507at2"/>
<dbReference type="Proteomes" id="UP000240535">
    <property type="component" value="Unassembled WGS sequence"/>
</dbReference>
<proteinExistence type="predicted"/>
<evidence type="ECO:0000313" key="1">
    <source>
        <dbReference type="EMBL" id="PSM51532.1"/>
    </source>
</evidence>
<comment type="caution">
    <text evidence="1">The sequence shown here is derived from an EMBL/GenBank/DDBJ whole genome shotgun (WGS) entry which is preliminary data.</text>
</comment>
<reference evidence="2" key="1">
    <citation type="submission" date="2017-10" db="EMBL/GenBank/DDBJ databases">
        <title>Campylobacter species from seals.</title>
        <authorList>
            <person name="Gilbert M.J."/>
            <person name="Zomer A.L."/>
            <person name="Timmerman A.J."/>
            <person name="Duim B."/>
            <person name="Wagenaar J.A."/>
        </authorList>
    </citation>
    <scope>NUCLEOTIDE SEQUENCE [LARGE SCALE GENOMIC DNA]</scope>
    <source>
        <strain evidence="2">17S00004-5</strain>
    </source>
</reference>